<dbReference type="PANTHER" id="PTHR43304">
    <property type="entry name" value="PHYTOCHROME-LIKE PROTEIN CPH1"/>
    <property type="match status" value="1"/>
</dbReference>
<dbReference type="InterPro" id="IPR001610">
    <property type="entry name" value="PAC"/>
</dbReference>
<comment type="catalytic activity">
    <reaction evidence="1">
        <text>ATP + protein L-histidine = ADP + protein N-phospho-L-histidine.</text>
        <dbReference type="EC" id="2.7.13.3"/>
    </reaction>
</comment>
<dbReference type="InterPro" id="IPR036890">
    <property type="entry name" value="HATPase_C_sf"/>
</dbReference>
<evidence type="ECO:0000256" key="8">
    <source>
        <dbReference type="SAM" id="MobiDB-lite"/>
    </source>
</evidence>
<dbReference type="InterPro" id="IPR001789">
    <property type="entry name" value="Sig_transdc_resp-reg_receiver"/>
</dbReference>
<dbReference type="SUPFAM" id="SSF55874">
    <property type="entry name" value="ATPase domain of HSP90 chaperone/DNA topoisomerase II/histidine kinase"/>
    <property type="match status" value="1"/>
</dbReference>
<feature type="domain" description="PAS" evidence="11">
    <location>
        <begin position="104"/>
        <end position="150"/>
    </location>
</feature>
<dbReference type="InterPro" id="IPR035965">
    <property type="entry name" value="PAS-like_dom_sf"/>
</dbReference>
<dbReference type="SMART" id="SM00388">
    <property type="entry name" value="HisKA"/>
    <property type="match status" value="1"/>
</dbReference>
<feature type="domain" description="Histidine kinase" evidence="9">
    <location>
        <begin position="508"/>
        <end position="733"/>
    </location>
</feature>
<dbReference type="InterPro" id="IPR004358">
    <property type="entry name" value="Sig_transdc_His_kin-like_C"/>
</dbReference>
<dbReference type="SMART" id="SM00387">
    <property type="entry name" value="HATPase_c"/>
    <property type="match status" value="1"/>
</dbReference>
<dbReference type="Pfam" id="PF00072">
    <property type="entry name" value="Response_reg"/>
    <property type="match status" value="1"/>
</dbReference>
<dbReference type="Gene3D" id="3.40.50.2300">
    <property type="match status" value="1"/>
</dbReference>
<dbReference type="InterPro" id="IPR011006">
    <property type="entry name" value="CheY-like_superfamily"/>
</dbReference>
<dbReference type="CDD" id="cd00130">
    <property type="entry name" value="PAS"/>
    <property type="match status" value="3"/>
</dbReference>
<dbReference type="PROSITE" id="PS50110">
    <property type="entry name" value="RESPONSE_REGULATORY"/>
    <property type="match status" value="1"/>
</dbReference>
<dbReference type="PROSITE" id="PS50113">
    <property type="entry name" value="PAC"/>
    <property type="match status" value="2"/>
</dbReference>
<dbReference type="Pfam" id="PF00989">
    <property type="entry name" value="PAS"/>
    <property type="match status" value="1"/>
</dbReference>
<proteinExistence type="predicted"/>
<evidence type="ECO:0000259" key="12">
    <source>
        <dbReference type="PROSITE" id="PS50113"/>
    </source>
</evidence>
<evidence type="ECO:0000256" key="2">
    <source>
        <dbReference type="ARBA" id="ARBA00012438"/>
    </source>
</evidence>
<feature type="region of interest" description="Disordered" evidence="8">
    <location>
        <begin position="283"/>
        <end position="302"/>
    </location>
</feature>
<dbReference type="InterPro" id="IPR000700">
    <property type="entry name" value="PAS-assoc_C"/>
</dbReference>
<dbReference type="SMART" id="SM00091">
    <property type="entry name" value="PAS"/>
    <property type="match status" value="3"/>
</dbReference>
<evidence type="ECO:0000259" key="11">
    <source>
        <dbReference type="PROSITE" id="PS50112"/>
    </source>
</evidence>
<dbReference type="SUPFAM" id="SSF55785">
    <property type="entry name" value="PYP-like sensor domain (PAS domain)"/>
    <property type="match status" value="3"/>
</dbReference>
<dbReference type="Pfam" id="PF00512">
    <property type="entry name" value="HisKA"/>
    <property type="match status" value="1"/>
</dbReference>
<dbReference type="InterPro" id="IPR003594">
    <property type="entry name" value="HATPase_dom"/>
</dbReference>
<dbReference type="Proteomes" id="UP001201985">
    <property type="component" value="Unassembled WGS sequence"/>
</dbReference>
<dbReference type="EMBL" id="JALBUU010000070">
    <property type="protein sequence ID" value="MCI0755804.1"/>
    <property type="molecule type" value="Genomic_DNA"/>
</dbReference>
<dbReference type="Pfam" id="PF02518">
    <property type="entry name" value="HATPase_c"/>
    <property type="match status" value="1"/>
</dbReference>
<feature type="compositionally biased region" description="Gly residues" evidence="8">
    <location>
        <begin position="1"/>
        <end position="11"/>
    </location>
</feature>
<feature type="domain" description="PAS" evidence="11">
    <location>
        <begin position="224"/>
        <end position="282"/>
    </location>
</feature>
<dbReference type="NCBIfam" id="TIGR00229">
    <property type="entry name" value="sensory_box"/>
    <property type="match status" value="3"/>
</dbReference>
<dbReference type="PROSITE" id="PS50112">
    <property type="entry name" value="PAS"/>
    <property type="match status" value="3"/>
</dbReference>
<dbReference type="SMART" id="SM00086">
    <property type="entry name" value="PAC"/>
    <property type="match status" value="3"/>
</dbReference>
<dbReference type="SUPFAM" id="SSF47384">
    <property type="entry name" value="Homodimeric domain of signal transducing histidine kinase"/>
    <property type="match status" value="1"/>
</dbReference>
<protein>
    <recommendedName>
        <fullName evidence="2">histidine kinase</fullName>
        <ecNumber evidence="2">2.7.13.3</ecNumber>
    </recommendedName>
</protein>
<evidence type="ECO:0000256" key="6">
    <source>
        <dbReference type="PROSITE-ProRule" id="PRU00169"/>
    </source>
</evidence>
<accession>A0ABS9W926</accession>
<dbReference type="Pfam" id="PF13426">
    <property type="entry name" value="PAS_9"/>
    <property type="match status" value="1"/>
</dbReference>
<feature type="domain" description="PAC" evidence="12">
    <location>
        <begin position="298"/>
        <end position="351"/>
    </location>
</feature>
<name>A0ABS9W926_9PROT</name>
<keyword evidence="3 6" id="KW-0597">Phosphoprotein</keyword>
<reference evidence="13 14" key="1">
    <citation type="submission" date="2022-03" db="EMBL/GenBank/DDBJ databases">
        <title>Complete genome analysis of Roseomonas KG 17.1 : a prolific producer of plant growth promoters.</title>
        <authorList>
            <person name="Saadouli I."/>
            <person name="Najjari A."/>
            <person name="Mosbah A."/>
            <person name="Ouzari H.I."/>
        </authorList>
    </citation>
    <scope>NUCLEOTIDE SEQUENCE [LARGE SCALE GENOMIC DNA]</scope>
    <source>
        <strain evidence="13 14">KG17-1</strain>
    </source>
</reference>
<dbReference type="RefSeq" id="WP_241793647.1">
    <property type="nucleotide sequence ID" value="NZ_JALBUU010000070.1"/>
</dbReference>
<evidence type="ECO:0000259" key="10">
    <source>
        <dbReference type="PROSITE" id="PS50110"/>
    </source>
</evidence>
<evidence type="ECO:0000313" key="14">
    <source>
        <dbReference type="Proteomes" id="UP001201985"/>
    </source>
</evidence>
<feature type="coiled-coil region" evidence="7">
    <location>
        <begin position="465"/>
        <end position="499"/>
    </location>
</feature>
<dbReference type="InterPro" id="IPR036097">
    <property type="entry name" value="HisK_dim/P_sf"/>
</dbReference>
<evidence type="ECO:0000256" key="7">
    <source>
        <dbReference type="SAM" id="Coils"/>
    </source>
</evidence>
<dbReference type="InterPro" id="IPR003661">
    <property type="entry name" value="HisK_dim/P_dom"/>
</dbReference>
<evidence type="ECO:0000313" key="13">
    <source>
        <dbReference type="EMBL" id="MCI0755804.1"/>
    </source>
</evidence>
<comment type="caution">
    <text evidence="13">The sequence shown here is derived from an EMBL/GenBank/DDBJ whole genome shotgun (WGS) entry which is preliminary data.</text>
</comment>
<dbReference type="EC" id="2.7.13.3" evidence="2"/>
<dbReference type="SMART" id="SM00448">
    <property type="entry name" value="REC"/>
    <property type="match status" value="1"/>
</dbReference>
<dbReference type="InterPro" id="IPR000014">
    <property type="entry name" value="PAS"/>
</dbReference>
<dbReference type="InterPro" id="IPR013767">
    <property type="entry name" value="PAS_fold"/>
</dbReference>
<dbReference type="PROSITE" id="PS50109">
    <property type="entry name" value="HIS_KIN"/>
    <property type="match status" value="1"/>
</dbReference>
<evidence type="ECO:0000259" key="9">
    <source>
        <dbReference type="PROSITE" id="PS50109"/>
    </source>
</evidence>
<keyword evidence="14" id="KW-1185">Reference proteome</keyword>
<keyword evidence="7" id="KW-0175">Coiled coil</keyword>
<dbReference type="Gene3D" id="3.30.450.20">
    <property type="entry name" value="PAS domain"/>
    <property type="match status" value="3"/>
</dbReference>
<dbReference type="InterPro" id="IPR013655">
    <property type="entry name" value="PAS_fold_3"/>
</dbReference>
<dbReference type="CDD" id="cd18161">
    <property type="entry name" value="REC_hyHK_blue-like"/>
    <property type="match status" value="1"/>
</dbReference>
<feature type="modified residue" description="4-aspartylphosphate" evidence="6">
    <location>
        <position position="811"/>
    </location>
</feature>
<gene>
    <name evidence="13" type="ORF">MON41_19240</name>
</gene>
<feature type="domain" description="PAS" evidence="11">
    <location>
        <begin position="352"/>
        <end position="409"/>
    </location>
</feature>
<dbReference type="PRINTS" id="PR00344">
    <property type="entry name" value="BCTRLSENSOR"/>
</dbReference>
<evidence type="ECO:0000256" key="3">
    <source>
        <dbReference type="ARBA" id="ARBA00022553"/>
    </source>
</evidence>
<feature type="domain" description="PAC" evidence="12">
    <location>
        <begin position="425"/>
        <end position="477"/>
    </location>
</feature>
<feature type="region of interest" description="Disordered" evidence="8">
    <location>
        <begin position="1"/>
        <end position="21"/>
    </location>
</feature>
<dbReference type="Gene3D" id="3.30.565.10">
    <property type="entry name" value="Histidine kinase-like ATPase, C-terminal domain"/>
    <property type="match status" value="1"/>
</dbReference>
<dbReference type="Gene3D" id="1.10.287.130">
    <property type="match status" value="1"/>
</dbReference>
<dbReference type="InterPro" id="IPR052162">
    <property type="entry name" value="Sensor_kinase/Photoreceptor"/>
</dbReference>
<dbReference type="InterPro" id="IPR005467">
    <property type="entry name" value="His_kinase_dom"/>
</dbReference>
<dbReference type="SUPFAM" id="SSF52172">
    <property type="entry name" value="CheY-like"/>
    <property type="match status" value="1"/>
</dbReference>
<dbReference type="Pfam" id="PF08447">
    <property type="entry name" value="PAS_3"/>
    <property type="match status" value="1"/>
</dbReference>
<keyword evidence="4" id="KW-0808">Transferase</keyword>
<dbReference type="PANTHER" id="PTHR43304:SF1">
    <property type="entry name" value="PAC DOMAIN-CONTAINING PROTEIN"/>
    <property type="match status" value="1"/>
</dbReference>
<evidence type="ECO:0000256" key="1">
    <source>
        <dbReference type="ARBA" id="ARBA00000085"/>
    </source>
</evidence>
<organism evidence="13 14">
    <name type="scientific">Teichococcus vastitatis</name>
    <dbReference type="NCBI Taxonomy" id="2307076"/>
    <lineage>
        <taxon>Bacteria</taxon>
        <taxon>Pseudomonadati</taxon>
        <taxon>Pseudomonadota</taxon>
        <taxon>Alphaproteobacteria</taxon>
        <taxon>Acetobacterales</taxon>
        <taxon>Roseomonadaceae</taxon>
        <taxon>Roseomonas</taxon>
    </lineage>
</organism>
<evidence type="ECO:0000256" key="5">
    <source>
        <dbReference type="ARBA" id="ARBA00022777"/>
    </source>
</evidence>
<sequence>MTGQEGGGSSGSGPSREAELEVENARLRAALARAGLDVDRLPDAATATRKETGAARQDVASVAVGHARPMPAGRAEHPDAEALNIELWQAGDALEAGRAALATSEARLRSVFALTTVGLMFWGPGFGLTEVNDAFLAMTGFSRDEALGKTWQELTPVEFHPASLQAVHEVTTRGESTPYEKQYFRKDGSRWWGLFAARKVGDEVLEFVLDVTARREAQEALRGSEEQFRLIVENARDYAIFTSDPQDRITSWFAGAAAVFGWTAEEAIGQLGAMLYTPEDRERGAPEWEAGTASSHGNAPNVRWHLRKDGSRVFIEGSRTALRGADGQLRGFLKIGQDVTERRRIEEALRESEARFRHMADSAPALIWMTDADGQVTFANMHYDHMFGQSASEILGQGWEKIVLPEDLERHSAAFLEAFGARVPFRTETRVRDRNGKVRWLRCEGVPRLDDTGRFLGYTGCNVDITEARLAADELERRVAERTAELMAAEETLRQAQKMEAVGQLTGGIAHDFNNMLQGISGSLDLMQHRIDQGRAAEAGRLVETARQTVERAAALTHRLLAFARRQTLDPKPVNADAMTRGMEELIRRTVGPGIQVELRLQDGSWAVQCDPNQLENVLLNLAINARDAMPEGGHLTIGTRHARLSATDVAHEEDAKPGDYVEIAVTDTGVGMDEATLARAFEPFFTTKPLGEGTGLGLSQLYGFVRQSHGTVQINSKPGRGTTVRFYLPRHRQDTEEAGETAPAAVPGIRSPIAGGRTVLLVEDEAQVRAVAAEHLRDLGYTVLEAVDGPSALRVLGDRRGLHLDLLVTDVGLPHGMNGRQVADAAREHRPGLPVLLITGYAGGALEGELAPGMAVLSKPFRLNALATKVQQMINQR</sequence>
<feature type="domain" description="Response regulatory" evidence="10">
    <location>
        <begin position="759"/>
        <end position="875"/>
    </location>
</feature>
<keyword evidence="5" id="KW-0418">Kinase</keyword>
<evidence type="ECO:0000256" key="4">
    <source>
        <dbReference type="ARBA" id="ARBA00022679"/>
    </source>
</evidence>